<dbReference type="EMBL" id="SNRW01020620">
    <property type="protein sequence ID" value="KAA6365286.1"/>
    <property type="molecule type" value="Genomic_DNA"/>
</dbReference>
<feature type="non-terminal residue" evidence="2">
    <location>
        <position position="1"/>
    </location>
</feature>
<feature type="compositionally biased region" description="Polar residues" evidence="1">
    <location>
        <begin position="21"/>
        <end position="35"/>
    </location>
</feature>
<proteinExistence type="predicted"/>
<evidence type="ECO:0000313" key="2">
    <source>
        <dbReference type="EMBL" id="KAA6365286.1"/>
    </source>
</evidence>
<comment type="caution">
    <text evidence="2">The sequence shown here is derived from an EMBL/GenBank/DDBJ whole genome shotgun (WGS) entry which is preliminary data.</text>
</comment>
<accession>A0A5J4U392</accession>
<dbReference type="Proteomes" id="UP000324800">
    <property type="component" value="Unassembled WGS sequence"/>
</dbReference>
<name>A0A5J4U392_9EUKA</name>
<feature type="region of interest" description="Disordered" evidence="1">
    <location>
        <begin position="15"/>
        <end position="42"/>
    </location>
</feature>
<protein>
    <submittedName>
        <fullName evidence="2">Uncharacterized protein</fullName>
    </submittedName>
</protein>
<organism evidence="2 3">
    <name type="scientific">Streblomastix strix</name>
    <dbReference type="NCBI Taxonomy" id="222440"/>
    <lineage>
        <taxon>Eukaryota</taxon>
        <taxon>Metamonada</taxon>
        <taxon>Preaxostyla</taxon>
        <taxon>Oxymonadida</taxon>
        <taxon>Streblomastigidae</taxon>
        <taxon>Streblomastix</taxon>
    </lineage>
</organism>
<evidence type="ECO:0000256" key="1">
    <source>
        <dbReference type="SAM" id="MobiDB-lite"/>
    </source>
</evidence>
<sequence length="42" mass="4419">CYSFSDMQRLFRAGPIGGCPESQQTTEELTISVGGSLQPGGI</sequence>
<reference evidence="2 3" key="1">
    <citation type="submission" date="2019-03" db="EMBL/GenBank/DDBJ databases">
        <title>Single cell metagenomics reveals metabolic interactions within the superorganism composed of flagellate Streblomastix strix and complex community of Bacteroidetes bacteria on its surface.</title>
        <authorList>
            <person name="Treitli S.C."/>
            <person name="Kolisko M."/>
            <person name="Husnik F."/>
            <person name="Keeling P."/>
            <person name="Hampl V."/>
        </authorList>
    </citation>
    <scope>NUCLEOTIDE SEQUENCE [LARGE SCALE GENOMIC DNA]</scope>
    <source>
        <strain evidence="2">ST1C</strain>
    </source>
</reference>
<dbReference type="AlphaFoldDB" id="A0A5J4U392"/>
<gene>
    <name evidence="2" type="ORF">EZS28_039186</name>
</gene>
<evidence type="ECO:0000313" key="3">
    <source>
        <dbReference type="Proteomes" id="UP000324800"/>
    </source>
</evidence>